<dbReference type="AlphaFoldDB" id="A0A0A8X1V9"/>
<dbReference type="GO" id="GO:0006352">
    <property type="term" value="P:DNA-templated transcription initiation"/>
    <property type="evidence" value="ECO:0007669"/>
    <property type="project" value="InterPro"/>
</dbReference>
<dbReference type="InterPro" id="IPR013249">
    <property type="entry name" value="RNA_pol_sigma70_r4_t2"/>
</dbReference>
<feature type="domain" description="RNA polymerase sigma-70 region 2" evidence="5">
    <location>
        <begin position="13"/>
        <end position="78"/>
    </location>
</feature>
<evidence type="ECO:0000313" key="8">
    <source>
        <dbReference type="Proteomes" id="UP000031014"/>
    </source>
</evidence>
<dbReference type="SUPFAM" id="SSF88659">
    <property type="entry name" value="Sigma3 and sigma4 domains of RNA polymerase sigma factors"/>
    <property type="match status" value="1"/>
</dbReference>
<evidence type="ECO:0000259" key="6">
    <source>
        <dbReference type="Pfam" id="PF08281"/>
    </source>
</evidence>
<dbReference type="Gene3D" id="1.10.1740.10">
    <property type="match status" value="1"/>
</dbReference>
<reference evidence="7 8" key="1">
    <citation type="submission" date="2013-06" db="EMBL/GenBank/DDBJ databases">
        <title>Whole genome shotgun sequence of Bacillus selenatarsenatis SF-1.</title>
        <authorList>
            <person name="Kuroda M."/>
            <person name="Sei K."/>
            <person name="Yamashita M."/>
            <person name="Ike M."/>
        </authorList>
    </citation>
    <scope>NUCLEOTIDE SEQUENCE [LARGE SCALE GENOMIC DNA]</scope>
    <source>
        <strain evidence="7 8">SF-1</strain>
    </source>
</reference>
<keyword evidence="4" id="KW-0804">Transcription</keyword>
<sequence length="175" mass="20855">MADYREEDIHEWYNLYHQTIFKFIFMLTKDYQQAEDLTQETFFKAYKYHHTFKGDSSEKTWLFSIAHNVTVDHMRKQKPIRFFKELFQPQIDIKLLPENVVQLKESSKEIHEALSALKHSHREVIILRKIKGFSITETAEILNCSESKVKSTLHRGMLALEKRLIKESGLNEHTK</sequence>
<dbReference type="RefSeq" id="WP_041964096.1">
    <property type="nucleotide sequence ID" value="NZ_BASE01000008.1"/>
</dbReference>
<keyword evidence="8" id="KW-1185">Reference proteome</keyword>
<dbReference type="SUPFAM" id="SSF88946">
    <property type="entry name" value="Sigma2 domain of RNA polymerase sigma factors"/>
    <property type="match status" value="1"/>
</dbReference>
<evidence type="ECO:0000259" key="5">
    <source>
        <dbReference type="Pfam" id="PF04542"/>
    </source>
</evidence>
<dbReference type="Proteomes" id="UP000031014">
    <property type="component" value="Unassembled WGS sequence"/>
</dbReference>
<evidence type="ECO:0000256" key="1">
    <source>
        <dbReference type="ARBA" id="ARBA00010641"/>
    </source>
</evidence>
<dbReference type="InterPro" id="IPR007627">
    <property type="entry name" value="RNA_pol_sigma70_r2"/>
</dbReference>
<dbReference type="PANTHER" id="PTHR43133">
    <property type="entry name" value="RNA POLYMERASE ECF-TYPE SIGMA FACTO"/>
    <property type="match status" value="1"/>
</dbReference>
<dbReference type="Gene3D" id="1.10.10.10">
    <property type="entry name" value="Winged helix-like DNA-binding domain superfamily/Winged helix DNA-binding domain"/>
    <property type="match status" value="1"/>
</dbReference>
<protein>
    <submittedName>
        <fullName evidence="7">RNA polymerase sigma factor SigX</fullName>
    </submittedName>
</protein>
<dbReference type="EMBL" id="BASE01000008">
    <property type="protein sequence ID" value="GAM12136.1"/>
    <property type="molecule type" value="Genomic_DNA"/>
</dbReference>
<dbReference type="PANTHER" id="PTHR43133:SF60">
    <property type="entry name" value="RNA POLYMERASE SIGMA FACTOR SIGV"/>
    <property type="match status" value="1"/>
</dbReference>
<name>A0A0A8X1V9_MESS1</name>
<dbReference type="Pfam" id="PF04542">
    <property type="entry name" value="Sigma70_r2"/>
    <property type="match status" value="1"/>
</dbReference>
<dbReference type="Pfam" id="PF08281">
    <property type="entry name" value="Sigma70_r4_2"/>
    <property type="match status" value="1"/>
</dbReference>
<evidence type="ECO:0000256" key="2">
    <source>
        <dbReference type="ARBA" id="ARBA00023015"/>
    </source>
</evidence>
<keyword evidence="3" id="KW-0731">Sigma factor</keyword>
<keyword evidence="2" id="KW-0805">Transcription regulation</keyword>
<dbReference type="InterPro" id="IPR014284">
    <property type="entry name" value="RNA_pol_sigma-70_dom"/>
</dbReference>
<comment type="similarity">
    <text evidence="1">Belongs to the sigma-70 factor family. ECF subfamily.</text>
</comment>
<feature type="domain" description="RNA polymerase sigma factor 70 region 4 type 2" evidence="6">
    <location>
        <begin position="108"/>
        <end position="160"/>
    </location>
</feature>
<dbReference type="OrthoDB" id="306910at2"/>
<dbReference type="InterPro" id="IPR039425">
    <property type="entry name" value="RNA_pol_sigma-70-like"/>
</dbReference>
<evidence type="ECO:0000256" key="4">
    <source>
        <dbReference type="ARBA" id="ARBA00023163"/>
    </source>
</evidence>
<evidence type="ECO:0000256" key="3">
    <source>
        <dbReference type="ARBA" id="ARBA00023082"/>
    </source>
</evidence>
<accession>A0A0A8X1V9</accession>
<comment type="caution">
    <text evidence="7">The sequence shown here is derived from an EMBL/GenBank/DDBJ whole genome shotgun (WGS) entry which is preliminary data.</text>
</comment>
<dbReference type="InterPro" id="IPR013325">
    <property type="entry name" value="RNA_pol_sigma_r2"/>
</dbReference>
<dbReference type="InterPro" id="IPR036388">
    <property type="entry name" value="WH-like_DNA-bd_sf"/>
</dbReference>
<proteinExistence type="inferred from homology"/>
<dbReference type="NCBIfam" id="TIGR02937">
    <property type="entry name" value="sigma70-ECF"/>
    <property type="match status" value="1"/>
</dbReference>
<dbReference type="STRING" id="1321606.SAMD00020551_0265"/>
<dbReference type="GO" id="GO:0016987">
    <property type="term" value="F:sigma factor activity"/>
    <property type="evidence" value="ECO:0007669"/>
    <property type="project" value="UniProtKB-KW"/>
</dbReference>
<evidence type="ECO:0000313" key="7">
    <source>
        <dbReference type="EMBL" id="GAM12136.1"/>
    </source>
</evidence>
<dbReference type="CDD" id="cd06171">
    <property type="entry name" value="Sigma70_r4"/>
    <property type="match status" value="1"/>
</dbReference>
<dbReference type="InterPro" id="IPR013324">
    <property type="entry name" value="RNA_pol_sigma_r3/r4-like"/>
</dbReference>
<dbReference type="GO" id="GO:0003677">
    <property type="term" value="F:DNA binding"/>
    <property type="evidence" value="ECO:0007669"/>
    <property type="project" value="InterPro"/>
</dbReference>
<gene>
    <name evidence="7" type="ORF">SAMD00020551_0265</name>
</gene>
<organism evidence="7 8">
    <name type="scientific">Mesobacillus selenatarsenatis (strain DSM 18680 / JCM 14380 / FERM P-15431 / SF-1)</name>
    <dbReference type="NCBI Taxonomy" id="1321606"/>
    <lineage>
        <taxon>Bacteria</taxon>
        <taxon>Bacillati</taxon>
        <taxon>Bacillota</taxon>
        <taxon>Bacilli</taxon>
        <taxon>Bacillales</taxon>
        <taxon>Bacillaceae</taxon>
        <taxon>Mesobacillus</taxon>
    </lineage>
</organism>